<feature type="transmembrane region" description="Helical" evidence="1">
    <location>
        <begin position="12"/>
        <end position="34"/>
    </location>
</feature>
<proteinExistence type="predicted"/>
<dbReference type="OrthoDB" id="5421421at2"/>
<evidence type="ECO:0000256" key="1">
    <source>
        <dbReference type="SAM" id="Phobius"/>
    </source>
</evidence>
<protein>
    <submittedName>
        <fullName evidence="4">Membrane protein implicated in regulation of membrane protease activity</fullName>
    </submittedName>
</protein>
<evidence type="ECO:0000313" key="5">
    <source>
        <dbReference type="Proteomes" id="UP000186228"/>
    </source>
</evidence>
<dbReference type="STRING" id="52131.GA0061100_101760"/>
<feature type="domain" description="Inner membrane protein YqiJ N-terminal" evidence="3">
    <location>
        <begin position="10"/>
        <end position="113"/>
    </location>
</feature>
<evidence type="ECO:0000259" key="2">
    <source>
        <dbReference type="Pfam" id="PF07290"/>
    </source>
</evidence>
<organism evidence="4 5">
    <name type="scientific">Rhizobium hainanense</name>
    <dbReference type="NCBI Taxonomy" id="52131"/>
    <lineage>
        <taxon>Bacteria</taxon>
        <taxon>Pseudomonadati</taxon>
        <taxon>Pseudomonadota</taxon>
        <taxon>Alphaproteobacteria</taxon>
        <taxon>Hyphomicrobiales</taxon>
        <taxon>Rhizobiaceae</taxon>
        <taxon>Rhizobium/Agrobacterium group</taxon>
        <taxon>Rhizobium</taxon>
    </lineage>
</organism>
<reference evidence="5" key="1">
    <citation type="submission" date="2016-08" db="EMBL/GenBank/DDBJ databases">
        <authorList>
            <person name="Varghese N."/>
            <person name="Submissions Spin"/>
        </authorList>
    </citation>
    <scope>NUCLEOTIDE SEQUENCE [LARGE SCALE GENOMIC DNA]</scope>
    <source>
        <strain evidence="5">CCBAU 57015</strain>
    </source>
</reference>
<feature type="transmembrane region" description="Helical" evidence="1">
    <location>
        <begin position="90"/>
        <end position="112"/>
    </location>
</feature>
<dbReference type="RefSeq" id="WP_075851312.1">
    <property type="nucleotide sequence ID" value="NZ_FMAC01000001.1"/>
</dbReference>
<dbReference type="Pfam" id="PF21001">
    <property type="entry name" value="YqiJ_N"/>
    <property type="match status" value="1"/>
</dbReference>
<evidence type="ECO:0000313" key="4">
    <source>
        <dbReference type="EMBL" id="SCB10781.1"/>
    </source>
</evidence>
<keyword evidence="1" id="KW-0472">Membrane</keyword>
<dbReference type="InterPro" id="IPR010840">
    <property type="entry name" value="YqiJ_OB"/>
</dbReference>
<gene>
    <name evidence="4" type="ORF">GA0061100_101760</name>
</gene>
<keyword evidence="4" id="KW-0378">Hydrolase</keyword>
<sequence>MHLFLAPECAPFAIAAMILVGLTAIEILSMLLGFSLSELIGKPHFEGHDGVLAGLLSWINIGGVPLLILIMLALGIFAVTGFAIQTVADMIWTPLPAIVATVPALVVTIPLVRRSTRTIARIVPRDETYAVDTGDLVGRTGTVSIGPLDQGLPGRVSVKDAHGNWHQLRACAAKGESPLPIGAQVLLVDRKADIFIAVSAPSDLVRSDDKSSTEQHP</sequence>
<evidence type="ECO:0000259" key="3">
    <source>
        <dbReference type="Pfam" id="PF21001"/>
    </source>
</evidence>
<feature type="domain" description="Inner membrane protein YqiJ OB-fold" evidence="2">
    <location>
        <begin position="136"/>
        <end position="198"/>
    </location>
</feature>
<dbReference type="GO" id="GO:0006508">
    <property type="term" value="P:proteolysis"/>
    <property type="evidence" value="ECO:0007669"/>
    <property type="project" value="UniProtKB-KW"/>
</dbReference>
<dbReference type="Pfam" id="PF07290">
    <property type="entry name" value="YqiJ_OB"/>
    <property type="match status" value="1"/>
</dbReference>
<feature type="transmembrane region" description="Helical" evidence="1">
    <location>
        <begin position="55"/>
        <end position="84"/>
    </location>
</feature>
<dbReference type="EMBL" id="FMAC01000001">
    <property type="protein sequence ID" value="SCB10781.1"/>
    <property type="molecule type" value="Genomic_DNA"/>
</dbReference>
<keyword evidence="1" id="KW-0812">Transmembrane</keyword>
<accession>A0A1C3U5J8</accession>
<dbReference type="AlphaFoldDB" id="A0A1C3U5J8"/>
<name>A0A1C3U5J8_9HYPH</name>
<keyword evidence="5" id="KW-1185">Reference proteome</keyword>
<dbReference type="InterPro" id="IPR048376">
    <property type="entry name" value="YqiJ_N"/>
</dbReference>
<dbReference type="GO" id="GO:0008233">
    <property type="term" value="F:peptidase activity"/>
    <property type="evidence" value="ECO:0007669"/>
    <property type="project" value="UniProtKB-KW"/>
</dbReference>
<keyword evidence="1" id="KW-1133">Transmembrane helix</keyword>
<keyword evidence="4" id="KW-0645">Protease</keyword>
<dbReference type="Proteomes" id="UP000186228">
    <property type="component" value="Unassembled WGS sequence"/>
</dbReference>